<name>A0A9K3CWM3_9EUKA</name>
<feature type="region of interest" description="Disordered" evidence="1">
    <location>
        <begin position="533"/>
        <end position="562"/>
    </location>
</feature>
<keyword evidence="4" id="KW-1185">Reference proteome</keyword>
<organism evidence="3 4">
    <name type="scientific">Kipferlia bialata</name>
    <dbReference type="NCBI Taxonomy" id="797122"/>
    <lineage>
        <taxon>Eukaryota</taxon>
        <taxon>Metamonada</taxon>
        <taxon>Carpediemonas-like organisms</taxon>
        <taxon>Kipferlia</taxon>
    </lineage>
</organism>
<gene>
    <name evidence="3" type="ORF">KIPB_005153</name>
</gene>
<feature type="compositionally biased region" description="Polar residues" evidence="1">
    <location>
        <begin position="190"/>
        <end position="200"/>
    </location>
</feature>
<sequence length="672" mass="73574">MSVSSGASGASGIRDLGERVRRVRENLEKAEKLRERGQQRVVIRGGVASPDTRRVITGGTPVSTPPVSQEGMPDSSFVDESDTSESEGQTPERPRSVSRGKGTPDPMAHISLGRRRESRRQTLAEREREAEAQKETVAVAERDIEVPVSMLGPGLRSSGRRRERERKLRSASSSPFTDVYTDEYAVPSYPSESASGSVSVGTPKGKAEAVPPIPAMGERDNVVRSVVPRSPFGLRQDGLAVERISIGITEEGEGEGEVLEESDEEDVYSESEGEREKEQLRQGSLAYKLAKASPVGALLVLFWAILAVFAVVDKASFVGSVLYLIVGSYMLRPTLYLVYYAVLVLLWVLSTSVTFFGVVYGAILLTPNKGDLYQGQEWEDEVDAEGEREGDVVTEEAEAYRPSFLRRLIYLNKEERSAWLECLREIVTCPTARLAEYVDEAEQEEEVQPHVAADESQDVYGEWEGVSLDTPPEAEAGWVRWGVRLLAFLLTSVLGFLSAVLGISNRVFISKALRTVASTPAALLHGVTRLVRSSGPQGAKPHAGEEGDLGECEPSEASSPHESVEDIPLLKLALGALWAVCVRGVEGVYTRLMKSPVVRVITRLTVSVSLFSAVYAVVTVPRVRGWIYMALRAGWTGGKVIGYLTIGWCVFCIVRWHIQQWVGADTDADKQE</sequence>
<evidence type="ECO:0000313" key="4">
    <source>
        <dbReference type="Proteomes" id="UP000265618"/>
    </source>
</evidence>
<feature type="transmembrane region" description="Helical" evidence="2">
    <location>
        <begin position="481"/>
        <end position="504"/>
    </location>
</feature>
<feature type="compositionally biased region" description="Basic and acidic residues" evidence="1">
    <location>
        <begin position="29"/>
        <end position="38"/>
    </location>
</feature>
<proteinExistence type="predicted"/>
<dbReference type="AlphaFoldDB" id="A0A9K3CWM3"/>
<comment type="caution">
    <text evidence="3">The sequence shown here is derived from an EMBL/GenBank/DDBJ whole genome shotgun (WGS) entry which is preliminary data.</text>
</comment>
<keyword evidence="2" id="KW-1133">Transmembrane helix</keyword>
<dbReference type="Proteomes" id="UP000265618">
    <property type="component" value="Unassembled WGS sequence"/>
</dbReference>
<evidence type="ECO:0000256" key="1">
    <source>
        <dbReference type="SAM" id="MobiDB-lite"/>
    </source>
</evidence>
<evidence type="ECO:0000256" key="2">
    <source>
        <dbReference type="SAM" id="Phobius"/>
    </source>
</evidence>
<dbReference type="EMBL" id="BDIP01001177">
    <property type="protein sequence ID" value="GIQ83782.1"/>
    <property type="molecule type" value="Genomic_DNA"/>
</dbReference>
<feature type="transmembrane region" description="Helical" evidence="2">
    <location>
        <begin position="640"/>
        <end position="658"/>
    </location>
</feature>
<protein>
    <submittedName>
        <fullName evidence="3">Uncharacterized protein</fullName>
    </submittedName>
</protein>
<feature type="transmembrane region" description="Helical" evidence="2">
    <location>
        <begin position="600"/>
        <end position="620"/>
    </location>
</feature>
<evidence type="ECO:0000313" key="3">
    <source>
        <dbReference type="EMBL" id="GIQ83782.1"/>
    </source>
</evidence>
<feature type="compositionally biased region" description="Basic and acidic residues" evidence="1">
    <location>
        <begin position="119"/>
        <end position="145"/>
    </location>
</feature>
<feature type="region of interest" description="Disordered" evidence="1">
    <location>
        <begin position="29"/>
        <end position="213"/>
    </location>
</feature>
<feature type="transmembrane region" description="Helical" evidence="2">
    <location>
        <begin position="337"/>
        <end position="363"/>
    </location>
</feature>
<feature type="region of interest" description="Disordered" evidence="1">
    <location>
        <begin position="252"/>
        <end position="276"/>
    </location>
</feature>
<feature type="compositionally biased region" description="Acidic residues" evidence="1">
    <location>
        <begin position="252"/>
        <end position="271"/>
    </location>
</feature>
<feature type="transmembrane region" description="Helical" evidence="2">
    <location>
        <begin position="298"/>
        <end position="325"/>
    </location>
</feature>
<reference evidence="3 4" key="1">
    <citation type="journal article" date="2018" name="PLoS ONE">
        <title>The draft genome of Kipferlia bialata reveals reductive genome evolution in fornicate parasites.</title>
        <authorList>
            <person name="Tanifuji G."/>
            <person name="Takabayashi S."/>
            <person name="Kume K."/>
            <person name="Takagi M."/>
            <person name="Nakayama T."/>
            <person name="Kamikawa R."/>
            <person name="Inagaki Y."/>
            <person name="Hashimoto T."/>
        </authorList>
    </citation>
    <scope>NUCLEOTIDE SEQUENCE [LARGE SCALE GENOMIC DNA]</scope>
    <source>
        <strain evidence="3">NY0173</strain>
    </source>
</reference>
<feature type="compositionally biased region" description="Low complexity" evidence="1">
    <location>
        <begin position="1"/>
        <end position="12"/>
    </location>
</feature>
<keyword evidence="2" id="KW-0812">Transmembrane</keyword>
<accession>A0A9K3CWM3</accession>
<feature type="region of interest" description="Disordered" evidence="1">
    <location>
        <begin position="1"/>
        <end position="20"/>
    </location>
</feature>
<keyword evidence="2" id="KW-0472">Membrane</keyword>